<organism evidence="2 3">
    <name type="scientific">Prymnesium parvum</name>
    <name type="common">Toxic golden alga</name>
    <dbReference type="NCBI Taxonomy" id="97485"/>
    <lineage>
        <taxon>Eukaryota</taxon>
        <taxon>Haptista</taxon>
        <taxon>Haptophyta</taxon>
        <taxon>Prymnesiophyceae</taxon>
        <taxon>Prymnesiales</taxon>
        <taxon>Prymnesiaceae</taxon>
        <taxon>Prymnesium</taxon>
    </lineage>
</organism>
<keyword evidence="3" id="KW-1185">Reference proteome</keyword>
<feature type="compositionally biased region" description="Low complexity" evidence="1">
    <location>
        <begin position="189"/>
        <end position="202"/>
    </location>
</feature>
<evidence type="ECO:0000313" key="2">
    <source>
        <dbReference type="EMBL" id="KAL1529843.1"/>
    </source>
</evidence>
<name>A0AB34K9M3_PRYPA</name>
<protein>
    <recommendedName>
        <fullName evidence="4">Macro domain-containing protein</fullName>
    </recommendedName>
</protein>
<reference evidence="2 3" key="1">
    <citation type="journal article" date="2024" name="Science">
        <title>Giant polyketide synthase enzymes in the biosynthesis of giant marine polyether toxins.</title>
        <authorList>
            <person name="Fallon T.R."/>
            <person name="Shende V.V."/>
            <person name="Wierzbicki I.H."/>
            <person name="Pendleton A.L."/>
            <person name="Watervoot N.F."/>
            <person name="Auber R.P."/>
            <person name="Gonzalez D.J."/>
            <person name="Wisecaver J.H."/>
            <person name="Moore B.S."/>
        </authorList>
    </citation>
    <scope>NUCLEOTIDE SEQUENCE [LARGE SCALE GENOMIC DNA]</scope>
    <source>
        <strain evidence="2 3">12B1</strain>
    </source>
</reference>
<dbReference type="SUPFAM" id="SSF52949">
    <property type="entry name" value="Macro domain-like"/>
    <property type="match status" value="1"/>
</dbReference>
<feature type="region of interest" description="Disordered" evidence="1">
    <location>
        <begin position="189"/>
        <end position="209"/>
    </location>
</feature>
<sequence>MMAVELLLCDIDPTICELAAAAIRHSRLHTMRAQNVPLAAATCCEAVVHAGNSAAVVSSGQDIAFLELFGPSYQHTLQDSVRSLFCDALQPVGTALLVPVDHPTIAFVVHAPCFPQQPKGAYEALSAALKAVHRYNEEHGEMRVRGLACAAMGAYRGCSSQHSASVIEEMVTAYQDYLSTPTCAYSAADSSSGENSSAGTASQARELCS</sequence>
<evidence type="ECO:0000256" key="1">
    <source>
        <dbReference type="SAM" id="MobiDB-lite"/>
    </source>
</evidence>
<dbReference type="EMBL" id="JBGBPQ010000001">
    <property type="protein sequence ID" value="KAL1529843.1"/>
    <property type="molecule type" value="Genomic_DNA"/>
</dbReference>
<evidence type="ECO:0008006" key="4">
    <source>
        <dbReference type="Google" id="ProtNLM"/>
    </source>
</evidence>
<comment type="caution">
    <text evidence="2">The sequence shown here is derived from an EMBL/GenBank/DDBJ whole genome shotgun (WGS) entry which is preliminary data.</text>
</comment>
<proteinExistence type="predicted"/>
<dbReference type="Gene3D" id="3.40.220.10">
    <property type="entry name" value="Leucine Aminopeptidase, subunit E, domain 1"/>
    <property type="match status" value="1"/>
</dbReference>
<accession>A0AB34K9M3</accession>
<dbReference type="InterPro" id="IPR043472">
    <property type="entry name" value="Macro_dom-like"/>
</dbReference>
<evidence type="ECO:0000313" key="3">
    <source>
        <dbReference type="Proteomes" id="UP001515480"/>
    </source>
</evidence>
<dbReference type="Proteomes" id="UP001515480">
    <property type="component" value="Unassembled WGS sequence"/>
</dbReference>
<gene>
    <name evidence="2" type="ORF">AB1Y20_000774</name>
</gene>
<dbReference type="AlphaFoldDB" id="A0AB34K9M3"/>